<evidence type="ECO:0000313" key="2">
    <source>
        <dbReference type="EMBL" id="KKL74170.1"/>
    </source>
</evidence>
<dbReference type="InterPro" id="IPR006047">
    <property type="entry name" value="GH13_cat_dom"/>
</dbReference>
<feature type="domain" description="Glycosyl hydrolase family 13 catalytic" evidence="1">
    <location>
        <begin position="104"/>
        <end position="490"/>
    </location>
</feature>
<evidence type="ECO:0000259" key="1">
    <source>
        <dbReference type="SMART" id="SM00642"/>
    </source>
</evidence>
<dbReference type="Pfam" id="PF00128">
    <property type="entry name" value="Alpha-amylase"/>
    <property type="match status" value="1"/>
</dbReference>
<dbReference type="InterPro" id="IPR014756">
    <property type="entry name" value="Ig_E-set"/>
</dbReference>
<name>A0A0F9GXV1_9ZZZZ</name>
<dbReference type="InterPro" id="IPR017853">
    <property type="entry name" value="GH"/>
</dbReference>
<reference evidence="2" key="1">
    <citation type="journal article" date="2015" name="Nature">
        <title>Complex archaea that bridge the gap between prokaryotes and eukaryotes.</title>
        <authorList>
            <person name="Spang A."/>
            <person name="Saw J.H."/>
            <person name="Jorgensen S.L."/>
            <person name="Zaremba-Niedzwiedzka K."/>
            <person name="Martijn J."/>
            <person name="Lind A.E."/>
            <person name="van Eijk R."/>
            <person name="Schleper C."/>
            <person name="Guy L."/>
            <person name="Ettema T.J."/>
        </authorList>
    </citation>
    <scope>NUCLEOTIDE SEQUENCE</scope>
</reference>
<sequence length="532" mass="61537">MAITLFFSLSNNKETKEIPLNISDDEKIFHVEVINIPKNTLYGYKVDGNLRQDPYARSFASPTTWGEKPSKDTYLFAKVENDKEFDWENVKKPNIKSDDLIIYEMHIRGFTKDKTSDVKIPGSFLGLIEKIDYLKDLGVNAIELQPIYEFDETSYDRIDPDTQKRLYNYWGYSPVSFFSIMKRYGTENDFKTFVKELHKNGIEVILDVVYNHVENPIKDKNYFLLDDKNNHLNFSGCGNTFNSNSEAGSKLILDSLIYFANEFKVDGFRFDLASILTRTDGGKVLEKPKILEMIKQEKKLKNVKLIAEPWDAASLHQLGFFENFNFLEWNDKSRDIFRKFIRGDKNLENEFLNSIAGKNSPFKNAKSSINYVTCHDGFSLYDLVSFENKKNLSNAEENRDGNIYNFSSNSGIEGPSNDKDIEALRIRKAKNFMLALMLSKGIPMLFMGDEYLHTKNGNNNTWCQDNSLNYFLWDSKKKLFEFIKNLIKFRIIGLLIIIGSLVVSGYSRLDYSNPQDDWVDLVISLNQEGENL</sequence>
<dbReference type="AlphaFoldDB" id="A0A0F9GXV1"/>
<organism evidence="2">
    <name type="scientific">marine sediment metagenome</name>
    <dbReference type="NCBI Taxonomy" id="412755"/>
    <lineage>
        <taxon>unclassified sequences</taxon>
        <taxon>metagenomes</taxon>
        <taxon>ecological metagenomes</taxon>
    </lineage>
</organism>
<proteinExistence type="predicted"/>
<accession>A0A0F9GXV1</accession>
<dbReference type="GO" id="GO:0005975">
    <property type="term" value="P:carbohydrate metabolic process"/>
    <property type="evidence" value="ECO:0007669"/>
    <property type="project" value="InterPro"/>
</dbReference>
<dbReference type="EMBL" id="LAZR01024735">
    <property type="protein sequence ID" value="KKL74170.1"/>
    <property type="molecule type" value="Genomic_DNA"/>
</dbReference>
<protein>
    <recommendedName>
        <fullName evidence="1">Glycosyl hydrolase family 13 catalytic domain-containing protein</fullName>
    </recommendedName>
</protein>
<comment type="caution">
    <text evidence="2">The sequence shown here is derived from an EMBL/GenBank/DDBJ whole genome shotgun (WGS) entry which is preliminary data.</text>
</comment>
<dbReference type="SUPFAM" id="SSF81296">
    <property type="entry name" value="E set domains"/>
    <property type="match status" value="1"/>
</dbReference>
<dbReference type="PANTHER" id="PTHR43002">
    <property type="entry name" value="GLYCOGEN DEBRANCHING ENZYME"/>
    <property type="match status" value="1"/>
</dbReference>
<feature type="non-terminal residue" evidence="2">
    <location>
        <position position="532"/>
    </location>
</feature>
<dbReference type="SMART" id="SM00642">
    <property type="entry name" value="Aamy"/>
    <property type="match status" value="1"/>
</dbReference>
<dbReference type="Gene3D" id="3.20.20.80">
    <property type="entry name" value="Glycosidases"/>
    <property type="match status" value="1"/>
</dbReference>
<dbReference type="SUPFAM" id="SSF51445">
    <property type="entry name" value="(Trans)glycosidases"/>
    <property type="match status" value="1"/>
</dbReference>
<gene>
    <name evidence="2" type="ORF">LCGC14_2067580</name>
</gene>
<dbReference type="CDD" id="cd11326">
    <property type="entry name" value="AmyAc_Glg_debranch"/>
    <property type="match status" value="1"/>
</dbReference>